<keyword evidence="4" id="KW-1185">Reference proteome</keyword>
<dbReference type="OrthoDB" id="8673173at2"/>
<sequence length="277" mass="31031">MLIDVHTHFMRGEHWGCEWHDHWQPVYGGPWPRITPEDYDDAMRGVDVAVVFGIRATAAGVATPHEEVARFCAATRTRTVGFMALDPTDPDVLDQMAEGVRLGLAGIKLYPVLALFDAADPRHDPFFAAATAHRLPLLWHVGTTPSPVGDLRLSLPLVIDEVARRHPDLVQIMAHIGHPWQRETLAVLRKNRKVFADVSASWSRPFDGYHALVRAQEWGVVDKLLFGSDFPLWRPDDAIRGLFELSRIRAGTLPHVRTETVEQILEQDTLALLGLSV</sequence>
<feature type="domain" description="Amidohydrolase-related" evidence="2">
    <location>
        <begin position="3"/>
        <end position="243"/>
    </location>
</feature>
<accession>A0A1C6UIG1</accession>
<dbReference type="EMBL" id="FMHY01000002">
    <property type="protein sequence ID" value="SCL53846.1"/>
    <property type="molecule type" value="Genomic_DNA"/>
</dbReference>
<proteinExistence type="predicted"/>
<dbReference type="PANTHER" id="PTHR21240:SF28">
    <property type="entry name" value="ISO-OROTATE DECARBOXYLASE (EUROFUNG)"/>
    <property type="match status" value="1"/>
</dbReference>
<dbReference type="InterPro" id="IPR032465">
    <property type="entry name" value="ACMSD"/>
</dbReference>
<evidence type="ECO:0000313" key="4">
    <source>
        <dbReference type="Proteomes" id="UP000199696"/>
    </source>
</evidence>
<dbReference type="Gene3D" id="3.20.20.140">
    <property type="entry name" value="Metal-dependent hydrolases"/>
    <property type="match status" value="1"/>
</dbReference>
<dbReference type="GO" id="GO:0016831">
    <property type="term" value="F:carboxy-lyase activity"/>
    <property type="evidence" value="ECO:0007669"/>
    <property type="project" value="InterPro"/>
</dbReference>
<dbReference type="GO" id="GO:0005737">
    <property type="term" value="C:cytoplasm"/>
    <property type="evidence" value="ECO:0007669"/>
    <property type="project" value="TreeGrafter"/>
</dbReference>
<organism evidence="3 4">
    <name type="scientific">Micromonospora eburnea</name>
    <dbReference type="NCBI Taxonomy" id="227316"/>
    <lineage>
        <taxon>Bacteria</taxon>
        <taxon>Bacillati</taxon>
        <taxon>Actinomycetota</taxon>
        <taxon>Actinomycetes</taxon>
        <taxon>Micromonosporales</taxon>
        <taxon>Micromonosporaceae</taxon>
        <taxon>Micromonospora</taxon>
    </lineage>
</organism>
<protein>
    <recommendedName>
        <fullName evidence="2">Amidohydrolase-related domain-containing protein</fullName>
    </recommendedName>
</protein>
<dbReference type="AlphaFoldDB" id="A0A1C6UIG1"/>
<reference evidence="4" key="1">
    <citation type="submission" date="2016-06" db="EMBL/GenBank/DDBJ databases">
        <authorList>
            <person name="Varghese N."/>
            <person name="Submissions Spin"/>
        </authorList>
    </citation>
    <scope>NUCLEOTIDE SEQUENCE [LARGE SCALE GENOMIC DNA]</scope>
    <source>
        <strain evidence="4">DSM 44814</strain>
    </source>
</reference>
<dbReference type="InterPro" id="IPR006680">
    <property type="entry name" value="Amidohydro-rel"/>
</dbReference>
<dbReference type="Pfam" id="PF04909">
    <property type="entry name" value="Amidohydro_2"/>
    <property type="match status" value="1"/>
</dbReference>
<name>A0A1C6UIG1_9ACTN</name>
<evidence type="ECO:0000313" key="3">
    <source>
        <dbReference type="EMBL" id="SCL53846.1"/>
    </source>
</evidence>
<dbReference type="CDD" id="cd01292">
    <property type="entry name" value="metallo-dependent_hydrolases"/>
    <property type="match status" value="1"/>
</dbReference>
<evidence type="ECO:0000256" key="1">
    <source>
        <dbReference type="ARBA" id="ARBA00023239"/>
    </source>
</evidence>
<keyword evidence="1" id="KW-0456">Lyase</keyword>
<evidence type="ECO:0000259" key="2">
    <source>
        <dbReference type="Pfam" id="PF04909"/>
    </source>
</evidence>
<dbReference type="GO" id="GO:0016787">
    <property type="term" value="F:hydrolase activity"/>
    <property type="evidence" value="ECO:0007669"/>
    <property type="project" value="InterPro"/>
</dbReference>
<dbReference type="RefSeq" id="WP_091118392.1">
    <property type="nucleotide sequence ID" value="NZ_FMHY01000002.1"/>
</dbReference>
<dbReference type="InterPro" id="IPR032466">
    <property type="entry name" value="Metal_Hydrolase"/>
</dbReference>
<gene>
    <name evidence="3" type="ORF">GA0070604_2865</name>
</gene>
<dbReference type="Proteomes" id="UP000199696">
    <property type="component" value="Unassembled WGS sequence"/>
</dbReference>
<dbReference type="GO" id="GO:0019748">
    <property type="term" value="P:secondary metabolic process"/>
    <property type="evidence" value="ECO:0007669"/>
    <property type="project" value="TreeGrafter"/>
</dbReference>
<dbReference type="PANTHER" id="PTHR21240">
    <property type="entry name" value="2-AMINO-3-CARBOXYLMUCONATE-6-SEMIALDEHYDE DECARBOXYLASE"/>
    <property type="match status" value="1"/>
</dbReference>
<dbReference type="STRING" id="227316.GA0070604_2865"/>
<dbReference type="SUPFAM" id="SSF51556">
    <property type="entry name" value="Metallo-dependent hydrolases"/>
    <property type="match status" value="1"/>
</dbReference>